<feature type="domain" description="Palmitoyltransferase DHHC" evidence="9">
    <location>
        <begin position="174"/>
        <end position="249"/>
    </location>
</feature>
<comment type="domain">
    <text evidence="7">The DHHC domain is required for palmitoyltransferase activity.</text>
</comment>
<dbReference type="GO" id="GO:0005783">
    <property type="term" value="C:endoplasmic reticulum"/>
    <property type="evidence" value="ECO:0007669"/>
    <property type="project" value="TreeGrafter"/>
</dbReference>
<feature type="region of interest" description="Disordered" evidence="8">
    <location>
        <begin position="390"/>
        <end position="410"/>
    </location>
</feature>
<evidence type="ECO:0000256" key="2">
    <source>
        <dbReference type="ARBA" id="ARBA00022679"/>
    </source>
</evidence>
<dbReference type="PROSITE" id="PS50216">
    <property type="entry name" value="DHHC"/>
    <property type="match status" value="1"/>
</dbReference>
<evidence type="ECO:0000256" key="4">
    <source>
        <dbReference type="ARBA" id="ARBA00022989"/>
    </source>
</evidence>
<dbReference type="GO" id="GO:0006612">
    <property type="term" value="P:protein targeting to membrane"/>
    <property type="evidence" value="ECO:0007669"/>
    <property type="project" value="TreeGrafter"/>
</dbReference>
<dbReference type="Proteomes" id="UP000694906">
    <property type="component" value="Unplaced"/>
</dbReference>
<dbReference type="PANTHER" id="PTHR22883">
    <property type="entry name" value="ZINC FINGER DHHC DOMAIN CONTAINING PROTEIN"/>
    <property type="match status" value="1"/>
</dbReference>
<organism evidence="10 11">
    <name type="scientific">Heterocephalus glaber</name>
    <name type="common">Naked mole rat</name>
    <dbReference type="NCBI Taxonomy" id="10181"/>
    <lineage>
        <taxon>Eukaryota</taxon>
        <taxon>Metazoa</taxon>
        <taxon>Chordata</taxon>
        <taxon>Craniata</taxon>
        <taxon>Vertebrata</taxon>
        <taxon>Euteleostomi</taxon>
        <taxon>Mammalia</taxon>
        <taxon>Eutheria</taxon>
        <taxon>Euarchontoglires</taxon>
        <taxon>Glires</taxon>
        <taxon>Rodentia</taxon>
        <taxon>Hystricomorpha</taxon>
        <taxon>Bathyergidae</taxon>
        <taxon>Heterocephalus</taxon>
    </lineage>
</organism>
<evidence type="ECO:0000256" key="6">
    <source>
        <dbReference type="ARBA" id="ARBA00023315"/>
    </source>
</evidence>
<dbReference type="Pfam" id="PF01529">
    <property type="entry name" value="DHHC"/>
    <property type="match status" value="1"/>
</dbReference>
<dbReference type="GO" id="GO:0005794">
    <property type="term" value="C:Golgi apparatus"/>
    <property type="evidence" value="ECO:0007669"/>
    <property type="project" value="TreeGrafter"/>
</dbReference>
<feature type="transmembrane region" description="Helical" evidence="7">
    <location>
        <begin position="324"/>
        <end position="353"/>
    </location>
</feature>
<evidence type="ECO:0000259" key="9">
    <source>
        <dbReference type="Pfam" id="PF01529"/>
    </source>
</evidence>
<keyword evidence="2 7" id="KW-0808">Transferase</keyword>
<keyword evidence="10" id="KW-1185">Reference proteome</keyword>
<dbReference type="GO" id="GO:0019706">
    <property type="term" value="F:protein-cysteine S-palmitoyltransferase activity"/>
    <property type="evidence" value="ECO:0007669"/>
    <property type="project" value="UniProtKB-EC"/>
</dbReference>
<proteinExistence type="inferred from homology"/>
<dbReference type="InterPro" id="IPR039859">
    <property type="entry name" value="PFA4/ZDH16/20/ERF2-like"/>
</dbReference>
<evidence type="ECO:0000313" key="10">
    <source>
        <dbReference type="Proteomes" id="UP000694906"/>
    </source>
</evidence>
<dbReference type="KEGG" id="hgl:101704315"/>
<feature type="transmembrane region" description="Helical" evidence="7">
    <location>
        <begin position="94"/>
        <end position="115"/>
    </location>
</feature>
<dbReference type="PANTHER" id="PTHR22883:SF22">
    <property type="entry name" value="PALMITOYLTRANSFERASE ZDHHC11-RELATED"/>
    <property type="match status" value="1"/>
</dbReference>
<comment type="subcellular location">
    <subcellularLocation>
        <location evidence="1">Membrane</location>
        <topology evidence="1">Multi-pass membrane protein</topology>
    </subcellularLocation>
</comment>
<keyword evidence="6 7" id="KW-0012">Acyltransferase</keyword>
<name>A0AAX6P6X7_HETGA</name>
<reference evidence="11" key="1">
    <citation type="submission" date="2025-08" db="UniProtKB">
        <authorList>
            <consortium name="RefSeq"/>
        </authorList>
    </citation>
    <scope>IDENTIFICATION</scope>
</reference>
<keyword evidence="4 7" id="KW-1133">Transmembrane helix</keyword>
<evidence type="ECO:0000256" key="7">
    <source>
        <dbReference type="RuleBase" id="RU079119"/>
    </source>
</evidence>
<keyword evidence="3 7" id="KW-0812">Transmembrane</keyword>
<evidence type="ECO:0000256" key="1">
    <source>
        <dbReference type="ARBA" id="ARBA00004141"/>
    </source>
</evidence>
<evidence type="ECO:0000256" key="8">
    <source>
        <dbReference type="SAM" id="MobiDB-lite"/>
    </source>
</evidence>
<accession>A0AAX6P6X7</accession>
<feature type="transmembrane region" description="Helical" evidence="7">
    <location>
        <begin position="122"/>
        <end position="144"/>
    </location>
</feature>
<keyword evidence="5 7" id="KW-0472">Membrane</keyword>
<feature type="compositionally biased region" description="Polar residues" evidence="8">
    <location>
        <begin position="435"/>
        <end position="447"/>
    </location>
</feature>
<evidence type="ECO:0000313" key="11">
    <source>
        <dbReference type="RefSeq" id="XP_004845181.1"/>
    </source>
</evidence>
<dbReference type="AlphaFoldDB" id="A0AAX6P6X7"/>
<dbReference type="InterPro" id="IPR001594">
    <property type="entry name" value="Palmitoyltrfase_DHHC"/>
</dbReference>
<dbReference type="GeneID" id="101704315"/>
<dbReference type="GO" id="GO:0016020">
    <property type="term" value="C:membrane"/>
    <property type="evidence" value="ECO:0007669"/>
    <property type="project" value="UniProtKB-SubCell"/>
</dbReference>
<evidence type="ECO:0000256" key="5">
    <source>
        <dbReference type="ARBA" id="ARBA00023136"/>
    </source>
</evidence>
<sequence length="491" mass="53586">MHRKVRMGGFWAAETGGLHAKGDQCGYSLAGMWAASGLQPSSEVSRPQAKVEMDLFSRSLRRVLPEAQGMSLKSLPRNLSRVNGWSLPLHPFQAVSWATYLVFSVVNFGIIIPLLPSSWKYIAYSVIGVVFLFHLVVHLTAVTIDPGEANVRLRSYSKPVPTFDRSQHAHVIQNLSCHLCELAVNEKAKHCSSCNKCVAGFDHHCKWLNNCVGSRNYWFFFCSVASALVGLLCMNVVLLYICIQHFINPNKLRTDSSYKATAGHGPGNSSESVSSRHQDICRPPVERVEPAVPRWSIPSQDDISAVTIWLLFLPRWHVPVQTPVALCVMGGVLIVGMVSFLLLGHLFIFHIYLLAKNKSTFDYVQHTRFPQGPEPPGRTQRVLQVEEAAPQALSKDQVHPGRCTGPSQLPATLAASVGDTEAGLQMAWGDRQVQYTPPQAESGTDSQLPGAAHGAVSPQQSHSHAAPGAQPQGPPSTACQPCTDAAKDRGV</sequence>
<feature type="transmembrane region" description="Helical" evidence="7">
    <location>
        <begin position="217"/>
        <end position="243"/>
    </location>
</feature>
<dbReference type="EC" id="2.3.1.225" evidence="7"/>
<protein>
    <recommendedName>
        <fullName evidence="7">Palmitoyltransferase</fullName>
        <ecNumber evidence="7">2.3.1.225</ecNumber>
    </recommendedName>
</protein>
<comment type="similarity">
    <text evidence="7">Belongs to the DHHC palmitoyltransferase family.</text>
</comment>
<gene>
    <name evidence="11" type="primary">LOC101704315</name>
</gene>
<comment type="catalytic activity">
    <reaction evidence="7">
        <text>L-cysteinyl-[protein] + hexadecanoyl-CoA = S-hexadecanoyl-L-cysteinyl-[protein] + CoA</text>
        <dbReference type="Rhea" id="RHEA:36683"/>
        <dbReference type="Rhea" id="RHEA-COMP:10131"/>
        <dbReference type="Rhea" id="RHEA-COMP:11032"/>
        <dbReference type="ChEBI" id="CHEBI:29950"/>
        <dbReference type="ChEBI" id="CHEBI:57287"/>
        <dbReference type="ChEBI" id="CHEBI:57379"/>
        <dbReference type="ChEBI" id="CHEBI:74151"/>
        <dbReference type="EC" id="2.3.1.225"/>
    </reaction>
</comment>
<dbReference type="RefSeq" id="XP_004845181.1">
    <property type="nucleotide sequence ID" value="XM_004845124.3"/>
</dbReference>
<evidence type="ECO:0000256" key="3">
    <source>
        <dbReference type="ARBA" id="ARBA00022692"/>
    </source>
</evidence>
<feature type="region of interest" description="Disordered" evidence="8">
    <location>
        <begin position="435"/>
        <end position="491"/>
    </location>
</feature>